<evidence type="ECO:0000313" key="2">
    <source>
        <dbReference type="EMBL" id="CVI15178.1"/>
    </source>
</evidence>
<dbReference type="InterPro" id="IPR038695">
    <property type="entry name" value="Saro_0823-like_sf"/>
</dbReference>
<evidence type="ECO:0000313" key="3">
    <source>
        <dbReference type="Proteomes" id="UP000192074"/>
    </source>
</evidence>
<dbReference type="PANTHER" id="PTHR37953">
    <property type="entry name" value="UPF0127 PROTEIN MJ1496"/>
    <property type="match status" value="1"/>
</dbReference>
<dbReference type="Gene3D" id="2.60.120.1140">
    <property type="entry name" value="Protein of unknown function DUF192"/>
    <property type="match status" value="1"/>
</dbReference>
<feature type="signal peptide" evidence="1">
    <location>
        <begin position="1"/>
        <end position="24"/>
    </location>
</feature>
<protein>
    <submittedName>
        <fullName evidence="2">Uncharacterized protein</fullName>
    </submittedName>
</protein>
<comment type="caution">
    <text evidence="2">The sequence shown here is derived from an EMBL/GenBank/DDBJ whole genome shotgun (WGS) entry which is preliminary data.</text>
</comment>
<name>A0A822UYD3_AGRTU</name>
<dbReference type="InterPro" id="IPR003795">
    <property type="entry name" value="DUF192"/>
</dbReference>
<dbReference type="AlphaFoldDB" id="A0A822UYD3"/>
<dbReference type="Pfam" id="PF02643">
    <property type="entry name" value="DUF192"/>
    <property type="match status" value="1"/>
</dbReference>
<feature type="chain" id="PRO_5032789922" evidence="1">
    <location>
        <begin position="25"/>
        <end position="161"/>
    </location>
</feature>
<reference evidence="2 3" key="1">
    <citation type="submission" date="2016-01" db="EMBL/GenBank/DDBJ databases">
        <authorList>
            <person name="Regsiter A."/>
            <person name="william w."/>
        </authorList>
    </citation>
    <scope>NUCLEOTIDE SEQUENCE [LARGE SCALE GENOMIC DNA]</scope>
    <source>
        <strain evidence="2 3">B6</strain>
    </source>
</reference>
<organism evidence="2 3">
    <name type="scientific">Agrobacterium tumefaciens str. B6</name>
    <dbReference type="NCBI Taxonomy" id="1183423"/>
    <lineage>
        <taxon>Bacteria</taxon>
        <taxon>Pseudomonadati</taxon>
        <taxon>Pseudomonadota</taxon>
        <taxon>Alphaproteobacteria</taxon>
        <taxon>Hyphomicrobiales</taxon>
        <taxon>Rhizobiaceae</taxon>
        <taxon>Rhizobium/Agrobacterium group</taxon>
        <taxon>Agrobacterium</taxon>
        <taxon>Agrobacterium tumefaciens complex</taxon>
    </lineage>
</organism>
<gene>
    <name evidence="2" type="ORF">AGR4A_Cc190003</name>
</gene>
<dbReference type="EMBL" id="FCNL01000011">
    <property type="protein sequence ID" value="CVI15178.1"/>
    <property type="molecule type" value="Genomic_DNA"/>
</dbReference>
<dbReference type="PANTHER" id="PTHR37953:SF1">
    <property type="entry name" value="UPF0127 PROTEIN MJ1496"/>
    <property type="match status" value="1"/>
</dbReference>
<dbReference type="Proteomes" id="UP000192074">
    <property type="component" value="Unassembled WGS sequence"/>
</dbReference>
<proteinExistence type="predicted"/>
<evidence type="ECO:0000256" key="1">
    <source>
        <dbReference type="SAM" id="SignalP"/>
    </source>
</evidence>
<sequence>MMSALRHMVKSAVMALLFFTLAGAAQTQERQAFTSEPLTIETASGKTHDFVAELALDDAQRAQGLMFRKSMPSENGMLFDFGEARAVAMWMRNTLIPLDMLFIGSDGRITHIHENAVPHSEAIISSRGPVKFVLELNGGAAKRSGIKPGDMVRSAQIGNRK</sequence>
<accession>A0A822UYD3</accession>
<keyword evidence="1" id="KW-0732">Signal</keyword>